<feature type="domain" description="Amidase" evidence="2">
    <location>
        <begin position="333"/>
        <end position="423"/>
    </location>
</feature>
<dbReference type="Pfam" id="PF01425">
    <property type="entry name" value="Amidase"/>
    <property type="match status" value="2"/>
</dbReference>
<name>A0ABP5GH32_9MICC</name>
<sequence length="443" mass="47283">MAYEHETVSTLSAKFRDGTTTAVRESAAARQAAREAGPVFITITEDDSAAATSDERLQAGTPRSLLEGIPVAIKDVIDTAGMYTTMGSNLFIDNIPDEDATIVKQLREAGANIIGKTNTHEFSYGIRGDASAYGVVPNPHDESRIAGGSSSGSAAAVARGIVSVAVGTDTAGSIRVPAALCGAVGFKPTFDILSTDGIFPLAKSFDTTGFLGTSVRDISLTLDALGLEGFSPTSDHADDLVLRRLQDNPALPAELPDEDEIQTIPDVIDAPDIFHPSFDGSTADFRTLFNTIRSREAYVLHKPYLASESTRSQYQPLTLERLDGDADSTDEEAEYALTRIQEIGERYLEEFADVDILLTPTVPIDAPPRDEEPGEGSEVLVSLSVAWNVLGWPALTIPYWNPGDPLPKSVQVIGKPGRDADVLRAGQHLEALLAKQNQILSAS</sequence>
<dbReference type="PROSITE" id="PS00571">
    <property type="entry name" value="AMIDASES"/>
    <property type="match status" value="1"/>
</dbReference>
<comment type="similarity">
    <text evidence="1">Belongs to the amidase family.</text>
</comment>
<proteinExistence type="inferred from homology"/>
<accession>A0ABP5GH32</accession>
<dbReference type="InterPro" id="IPR000120">
    <property type="entry name" value="Amidase"/>
</dbReference>
<dbReference type="Proteomes" id="UP001501461">
    <property type="component" value="Unassembled WGS sequence"/>
</dbReference>
<protein>
    <submittedName>
        <fullName evidence="3">Amidase</fullName>
    </submittedName>
</protein>
<feature type="domain" description="Amidase" evidence="2">
    <location>
        <begin position="39"/>
        <end position="225"/>
    </location>
</feature>
<dbReference type="SUPFAM" id="SSF75304">
    <property type="entry name" value="Amidase signature (AS) enzymes"/>
    <property type="match status" value="1"/>
</dbReference>
<dbReference type="PANTHER" id="PTHR11895">
    <property type="entry name" value="TRANSAMIDASE"/>
    <property type="match status" value="1"/>
</dbReference>
<dbReference type="InterPro" id="IPR023631">
    <property type="entry name" value="Amidase_dom"/>
</dbReference>
<evidence type="ECO:0000313" key="3">
    <source>
        <dbReference type="EMBL" id="GAA2044496.1"/>
    </source>
</evidence>
<dbReference type="RefSeq" id="WP_343959603.1">
    <property type="nucleotide sequence ID" value="NZ_BAAAMN010000054.1"/>
</dbReference>
<keyword evidence="4" id="KW-1185">Reference proteome</keyword>
<evidence type="ECO:0000259" key="2">
    <source>
        <dbReference type="Pfam" id="PF01425"/>
    </source>
</evidence>
<dbReference type="InterPro" id="IPR036928">
    <property type="entry name" value="AS_sf"/>
</dbReference>
<dbReference type="InterPro" id="IPR020556">
    <property type="entry name" value="Amidase_CS"/>
</dbReference>
<evidence type="ECO:0000256" key="1">
    <source>
        <dbReference type="ARBA" id="ARBA00009199"/>
    </source>
</evidence>
<evidence type="ECO:0000313" key="4">
    <source>
        <dbReference type="Proteomes" id="UP001501461"/>
    </source>
</evidence>
<dbReference type="Gene3D" id="3.90.1300.10">
    <property type="entry name" value="Amidase signature (AS) domain"/>
    <property type="match status" value="1"/>
</dbReference>
<organism evidence="3 4">
    <name type="scientific">Yaniella flava</name>
    <dbReference type="NCBI Taxonomy" id="287930"/>
    <lineage>
        <taxon>Bacteria</taxon>
        <taxon>Bacillati</taxon>
        <taxon>Actinomycetota</taxon>
        <taxon>Actinomycetes</taxon>
        <taxon>Micrococcales</taxon>
        <taxon>Micrococcaceae</taxon>
        <taxon>Yaniella</taxon>
    </lineage>
</organism>
<gene>
    <name evidence="3" type="ORF">GCM10009720_26810</name>
</gene>
<reference evidence="4" key="1">
    <citation type="journal article" date="2019" name="Int. J. Syst. Evol. Microbiol.">
        <title>The Global Catalogue of Microorganisms (GCM) 10K type strain sequencing project: providing services to taxonomists for standard genome sequencing and annotation.</title>
        <authorList>
            <consortium name="The Broad Institute Genomics Platform"/>
            <consortium name="The Broad Institute Genome Sequencing Center for Infectious Disease"/>
            <person name="Wu L."/>
            <person name="Ma J."/>
        </authorList>
    </citation>
    <scope>NUCLEOTIDE SEQUENCE [LARGE SCALE GENOMIC DNA]</scope>
    <source>
        <strain evidence="4">JCM 13595</strain>
    </source>
</reference>
<dbReference type="EMBL" id="BAAAMN010000054">
    <property type="protein sequence ID" value="GAA2044496.1"/>
    <property type="molecule type" value="Genomic_DNA"/>
</dbReference>
<comment type="caution">
    <text evidence="3">The sequence shown here is derived from an EMBL/GenBank/DDBJ whole genome shotgun (WGS) entry which is preliminary data.</text>
</comment>
<dbReference type="PANTHER" id="PTHR11895:SF7">
    <property type="entry name" value="GLUTAMYL-TRNA(GLN) AMIDOTRANSFERASE SUBUNIT A, MITOCHONDRIAL"/>
    <property type="match status" value="1"/>
</dbReference>